<dbReference type="PANTHER" id="PTHR34219">
    <property type="entry name" value="IRON-REGULATED INNER MEMBRANE PROTEIN-RELATED"/>
    <property type="match status" value="1"/>
</dbReference>
<feature type="domain" description="PepSY" evidence="2">
    <location>
        <begin position="74"/>
        <end position="130"/>
    </location>
</feature>
<keyword evidence="1" id="KW-1133">Transmembrane helix</keyword>
<organism evidence="3 4">
    <name type="scientific">Inquilinus limosus MP06</name>
    <dbReference type="NCBI Taxonomy" id="1398085"/>
    <lineage>
        <taxon>Bacteria</taxon>
        <taxon>Pseudomonadati</taxon>
        <taxon>Pseudomonadota</taxon>
        <taxon>Alphaproteobacteria</taxon>
        <taxon>Rhodospirillales</taxon>
        <taxon>Rhodospirillaceae</taxon>
        <taxon>Inquilinus</taxon>
    </lineage>
</organism>
<dbReference type="AlphaFoldDB" id="A0A0A0D3Y5"/>
<sequence length="455" mass="48774">MADIAMPTAAAEAARRSTSLYRAVWRWHFYAGLLTLPFLVLLAVTGGLYLFRDEIEGLVYRDLKRVEAQAVARIAPSAQVAAALGAFPGDVFKYLPPADAGASAEIGVKTADGRKLSIFVDPTDGRVLGEIPDRGSVMWVVRQLHSLAYLGPWGQGAIEIAGGWMILLVATGVYLWWPRGRQGGALSVRGSPKRRMFWRDLHAVTGLFVGGIIVFLAVTGMPWSVLWGDTVNRWANGSNFGYPAGVRVAVPMSDEHLAHMQPTTWSLEQARMPKSAMAGGGGPIGLDAAVTIFDRLGLAPGYAVNPPAGPAGVYTASVYPDDLSRQRVVHLDQYSGKPLIDMGYADYGPLGRAMEWGINTHMGQQFGLANQLLLLAACLAMIGLVVSAAVMWWKRRPSGALGAPPMPADPRVLRGVTAILAVGGVLYPLVGASMVAVALLDWAVTRRRPVRVRTA</sequence>
<feature type="transmembrane region" description="Helical" evidence="1">
    <location>
        <begin position="27"/>
        <end position="51"/>
    </location>
</feature>
<evidence type="ECO:0000313" key="3">
    <source>
        <dbReference type="EMBL" id="KGM32750.1"/>
    </source>
</evidence>
<evidence type="ECO:0000259" key="2">
    <source>
        <dbReference type="Pfam" id="PF03413"/>
    </source>
</evidence>
<dbReference type="Pfam" id="PF03929">
    <property type="entry name" value="PepSY_TM"/>
    <property type="match status" value="1"/>
</dbReference>
<feature type="transmembrane region" description="Helical" evidence="1">
    <location>
        <begin position="372"/>
        <end position="393"/>
    </location>
</feature>
<dbReference type="InterPro" id="IPR025711">
    <property type="entry name" value="PepSY"/>
</dbReference>
<dbReference type="Proteomes" id="UP000029995">
    <property type="component" value="Unassembled WGS sequence"/>
</dbReference>
<dbReference type="OrthoDB" id="9791166at2"/>
<gene>
    <name evidence="3" type="ORF">P409_19635</name>
</gene>
<evidence type="ECO:0000313" key="4">
    <source>
        <dbReference type="Proteomes" id="UP000029995"/>
    </source>
</evidence>
<feature type="transmembrane region" description="Helical" evidence="1">
    <location>
        <begin position="413"/>
        <end position="444"/>
    </location>
</feature>
<evidence type="ECO:0000256" key="1">
    <source>
        <dbReference type="SAM" id="Phobius"/>
    </source>
</evidence>
<dbReference type="EMBL" id="JANX01000269">
    <property type="protein sequence ID" value="KGM32750.1"/>
    <property type="molecule type" value="Genomic_DNA"/>
</dbReference>
<keyword evidence="1" id="KW-0472">Membrane</keyword>
<feature type="transmembrane region" description="Helical" evidence="1">
    <location>
        <begin position="197"/>
        <end position="218"/>
    </location>
</feature>
<dbReference type="Pfam" id="PF03413">
    <property type="entry name" value="PepSY"/>
    <property type="match status" value="1"/>
</dbReference>
<protein>
    <submittedName>
        <fullName evidence="3">PepSY-associated TM helix domain-containing protein</fullName>
    </submittedName>
</protein>
<dbReference type="RefSeq" id="WP_034842000.1">
    <property type="nucleotide sequence ID" value="NZ_JANX01000269.1"/>
</dbReference>
<feature type="transmembrane region" description="Helical" evidence="1">
    <location>
        <begin position="156"/>
        <end position="177"/>
    </location>
</feature>
<accession>A0A0A0D3Y5</accession>
<proteinExistence type="predicted"/>
<dbReference type="InterPro" id="IPR005625">
    <property type="entry name" value="PepSY-ass_TM"/>
</dbReference>
<dbReference type="PANTHER" id="PTHR34219:SF1">
    <property type="entry name" value="PEPSY DOMAIN-CONTAINING PROTEIN"/>
    <property type="match status" value="1"/>
</dbReference>
<keyword evidence="1" id="KW-0812">Transmembrane</keyword>
<reference evidence="3 4" key="1">
    <citation type="submission" date="2014-01" db="EMBL/GenBank/DDBJ databases">
        <title>Genome sequence determination for a cystic fibrosis isolate, Inquilinus limosus.</title>
        <authorList>
            <person name="Pino M."/>
            <person name="Di Conza J."/>
            <person name="Gutkind G."/>
        </authorList>
    </citation>
    <scope>NUCLEOTIDE SEQUENCE [LARGE SCALE GENOMIC DNA]</scope>
    <source>
        <strain evidence="3 4">MP06</strain>
    </source>
</reference>
<comment type="caution">
    <text evidence="3">The sequence shown here is derived from an EMBL/GenBank/DDBJ whole genome shotgun (WGS) entry which is preliminary data.</text>
</comment>
<name>A0A0A0D3Y5_9PROT</name>